<dbReference type="Proteomes" id="UP000285712">
    <property type="component" value="Unassembled WGS sequence"/>
</dbReference>
<dbReference type="Gene3D" id="3.40.50.12780">
    <property type="entry name" value="N-terminal domain of ligase-like"/>
    <property type="match status" value="2"/>
</dbReference>
<evidence type="ECO:0000256" key="1">
    <source>
        <dbReference type="ARBA" id="ARBA00022598"/>
    </source>
</evidence>
<evidence type="ECO:0000256" key="2">
    <source>
        <dbReference type="ARBA" id="ARBA00022832"/>
    </source>
</evidence>
<keyword evidence="1" id="KW-0436">Ligase</keyword>
<dbReference type="AlphaFoldDB" id="A0A418CZP5"/>
<evidence type="ECO:0000256" key="3">
    <source>
        <dbReference type="ARBA" id="ARBA00023098"/>
    </source>
</evidence>
<feature type="compositionally biased region" description="Basic and acidic residues" evidence="4">
    <location>
        <begin position="83"/>
        <end position="94"/>
    </location>
</feature>
<gene>
    <name evidence="6" type="ORF">DYB35_007646</name>
</gene>
<dbReference type="InterPro" id="IPR042099">
    <property type="entry name" value="ANL_N_sf"/>
</dbReference>
<dbReference type="GO" id="GO:0016020">
    <property type="term" value="C:membrane"/>
    <property type="evidence" value="ECO:0007669"/>
    <property type="project" value="TreeGrafter"/>
</dbReference>
<dbReference type="InterPro" id="IPR020845">
    <property type="entry name" value="AMP-binding_CS"/>
</dbReference>
<feature type="region of interest" description="Disordered" evidence="4">
    <location>
        <begin position="83"/>
        <end position="117"/>
    </location>
</feature>
<dbReference type="PROSITE" id="PS00455">
    <property type="entry name" value="AMP_BINDING"/>
    <property type="match status" value="1"/>
</dbReference>
<dbReference type="Pfam" id="PF00501">
    <property type="entry name" value="AMP-binding"/>
    <property type="match status" value="1"/>
</dbReference>
<dbReference type="GO" id="GO:0004467">
    <property type="term" value="F:long-chain fatty acid-CoA ligase activity"/>
    <property type="evidence" value="ECO:0007669"/>
    <property type="project" value="TreeGrafter"/>
</dbReference>
<feature type="domain" description="AMP-dependent synthetase/ligase" evidence="5">
    <location>
        <begin position="233"/>
        <end position="622"/>
    </location>
</feature>
<keyword evidence="2" id="KW-0276">Fatty acid metabolism</keyword>
<dbReference type="EMBL" id="QUTG01004669">
    <property type="protein sequence ID" value="RHY87491.1"/>
    <property type="molecule type" value="Genomic_DNA"/>
</dbReference>
<proteinExistence type="predicted"/>
<keyword evidence="3" id="KW-0443">Lipid metabolism</keyword>
<evidence type="ECO:0000259" key="5">
    <source>
        <dbReference type="Pfam" id="PF00501"/>
    </source>
</evidence>
<dbReference type="VEuPathDB" id="FungiDB:H257_07525"/>
<dbReference type="GO" id="GO:0005783">
    <property type="term" value="C:endoplasmic reticulum"/>
    <property type="evidence" value="ECO:0007669"/>
    <property type="project" value="TreeGrafter"/>
</dbReference>
<dbReference type="PANTHER" id="PTHR43272:SF32">
    <property type="entry name" value="AMP-DEPENDENT SYNTHETASE_LIGASE DOMAIN-CONTAINING PROTEIN"/>
    <property type="match status" value="1"/>
</dbReference>
<dbReference type="VEuPathDB" id="FungiDB:H257_06919"/>
<comment type="caution">
    <text evidence="6">The sequence shown here is derived from an EMBL/GenBank/DDBJ whole genome shotgun (WGS) entry which is preliminary data.</text>
</comment>
<dbReference type="InterPro" id="IPR000873">
    <property type="entry name" value="AMP-dep_synth/lig_dom"/>
</dbReference>
<organism evidence="6 7">
    <name type="scientific">Aphanomyces astaci</name>
    <name type="common">Crayfish plague agent</name>
    <dbReference type="NCBI Taxonomy" id="112090"/>
    <lineage>
        <taxon>Eukaryota</taxon>
        <taxon>Sar</taxon>
        <taxon>Stramenopiles</taxon>
        <taxon>Oomycota</taxon>
        <taxon>Saprolegniomycetes</taxon>
        <taxon>Saprolegniales</taxon>
        <taxon>Verrucalvaceae</taxon>
        <taxon>Aphanomyces</taxon>
    </lineage>
</organism>
<evidence type="ECO:0000256" key="4">
    <source>
        <dbReference type="SAM" id="MobiDB-lite"/>
    </source>
</evidence>
<evidence type="ECO:0000313" key="7">
    <source>
        <dbReference type="Proteomes" id="UP000285712"/>
    </source>
</evidence>
<sequence>MVKAAPELAYEVEPKVMTFALKFLNSAPKEKLMVELELPESTADKVIDQRDFGGYKNLDEILTKKLMRKKKFNTFRDRLLSYAKDNKPSDKPADDDNNNANPTSKKGKKKGGAASAAHAEALLHLQKTEKPVFKETEPLRLRFGYLLAPPKVEKPEETSEAEAAEVAQPLIVAYQGKALPTTRIDQEVDLRVGADNSQFPPTTFPTTFLATAAKFASQPALHYKRDGEWCASTSFRFAKALLSQGLNRFDTVGICGFNASEWFFSFVGTVLAGGVPVGIYATNSAAATQQVCLHADTRIVVVDSVEQLQKFASLVPALPKLQAIVLWNDAVPAGFQCHIRVYSFEAFIALGEAVDDVVVRARIASQRPGHCLSLIYTSGTTGRPKGVMVSHDAFMFAQASLMHPFTTDDFNNNDRMVSFLPLSHIAGQECDIGCQAVHGSHVYFAQPDALKGSLGATLKEVRPTFLLTVPRLFEKFMEKMQDVGRSTTGLKKVLVTWAKGVGAATVAASVFGQSGEVPWGFWLADYLVFQRVRQALGLDCCKFFYAGAAPLSQVCFDYFAALNIPIYGVMGMSETSGIGFCNFPDQFKPLAIGTKNIGTEFRIDPSTGELELRGRHVTMGYLKDKGETDRAIDADGWLRTGDIARVDADGFVTITGRLKELLITAGGENVSPAGLEDVLKQELPILSNVMAVGDQRKFIAALVTFRVVADGDGVPTDELDALAVRVLEQDVGSSAKTVAQAKICDRVRTYIDAGLVRANARAISRAQHVQKVAILDKDFSIPSGEFTPTLKLKRSVVLNQYAHVVDALYQ</sequence>
<protein>
    <recommendedName>
        <fullName evidence="5">AMP-dependent synthetase/ligase domain-containing protein</fullName>
    </recommendedName>
</protein>
<dbReference type="Pfam" id="PF23562">
    <property type="entry name" value="AMP-binding_C_3"/>
    <property type="match status" value="1"/>
</dbReference>
<evidence type="ECO:0000313" key="6">
    <source>
        <dbReference type="EMBL" id="RHY87491.1"/>
    </source>
</evidence>
<name>A0A418CZP5_APHAT</name>
<reference evidence="6 7" key="1">
    <citation type="submission" date="2018-08" db="EMBL/GenBank/DDBJ databases">
        <title>Aphanomyces genome sequencing and annotation.</title>
        <authorList>
            <person name="Minardi D."/>
            <person name="Oidtmann B."/>
            <person name="Van Der Giezen M."/>
            <person name="Studholme D.J."/>
        </authorList>
    </citation>
    <scope>NUCLEOTIDE SEQUENCE [LARGE SCALE GENOMIC DNA]</scope>
    <source>
        <strain evidence="6 7">Sv</strain>
    </source>
</reference>
<dbReference type="SUPFAM" id="SSF56801">
    <property type="entry name" value="Acetyl-CoA synthetase-like"/>
    <property type="match status" value="1"/>
</dbReference>
<accession>A0A418CZP5</accession>
<dbReference type="PANTHER" id="PTHR43272">
    <property type="entry name" value="LONG-CHAIN-FATTY-ACID--COA LIGASE"/>
    <property type="match status" value="1"/>
</dbReference>